<evidence type="ECO:0000313" key="3">
    <source>
        <dbReference type="Proteomes" id="UP001390339"/>
    </source>
</evidence>
<dbReference type="InterPro" id="IPR011008">
    <property type="entry name" value="Dimeric_a/b-barrel"/>
</dbReference>
<gene>
    <name evidence="2" type="ORF">PGQ11_002391</name>
</gene>
<proteinExistence type="predicted"/>
<protein>
    <recommendedName>
        <fullName evidence="1">ABM domain-containing protein</fullName>
    </recommendedName>
</protein>
<name>A0ABR2JI08_9PEZI</name>
<keyword evidence="3" id="KW-1185">Reference proteome</keyword>
<dbReference type="InterPro" id="IPR007138">
    <property type="entry name" value="ABM_dom"/>
</dbReference>
<feature type="domain" description="ABM" evidence="1">
    <location>
        <begin position="21"/>
        <end position="75"/>
    </location>
</feature>
<dbReference type="EMBL" id="JAPCWZ010000002">
    <property type="protein sequence ID" value="KAK8877445.1"/>
    <property type="molecule type" value="Genomic_DNA"/>
</dbReference>
<dbReference type="Gene3D" id="3.30.70.100">
    <property type="match status" value="1"/>
</dbReference>
<dbReference type="Pfam" id="PF03992">
    <property type="entry name" value="ABM"/>
    <property type="match status" value="1"/>
</dbReference>
<sequence length="130" mass="14822">MATTAAASTSPASDLSANGFSLHVTVHIAPENVPKFLEAFKVVFDLTTQAPECAYFEVYQSPEDPGTLSWVENWNASTEWFFKEQLTKEFYKGYLETTEPMFIKPREVKILHRLGRDLLVIKDKQYPSEI</sequence>
<reference evidence="2 3" key="1">
    <citation type="journal article" date="2024" name="IMA Fungus">
        <title>Apiospora arundinis, a panoply of carbohydrate-active enzymes and secondary metabolites.</title>
        <authorList>
            <person name="Sorensen T."/>
            <person name="Petersen C."/>
            <person name="Muurmann A.T."/>
            <person name="Christiansen J.V."/>
            <person name="Brundto M.L."/>
            <person name="Overgaard C.K."/>
            <person name="Boysen A.T."/>
            <person name="Wollenberg R.D."/>
            <person name="Larsen T.O."/>
            <person name="Sorensen J.L."/>
            <person name="Nielsen K.L."/>
            <person name="Sondergaard T.E."/>
        </authorList>
    </citation>
    <scope>NUCLEOTIDE SEQUENCE [LARGE SCALE GENOMIC DNA]</scope>
    <source>
        <strain evidence="2 3">AAU 773</strain>
    </source>
</reference>
<evidence type="ECO:0000313" key="2">
    <source>
        <dbReference type="EMBL" id="KAK8877445.1"/>
    </source>
</evidence>
<organism evidence="2 3">
    <name type="scientific">Apiospora arundinis</name>
    <dbReference type="NCBI Taxonomy" id="335852"/>
    <lineage>
        <taxon>Eukaryota</taxon>
        <taxon>Fungi</taxon>
        <taxon>Dikarya</taxon>
        <taxon>Ascomycota</taxon>
        <taxon>Pezizomycotina</taxon>
        <taxon>Sordariomycetes</taxon>
        <taxon>Xylariomycetidae</taxon>
        <taxon>Amphisphaeriales</taxon>
        <taxon>Apiosporaceae</taxon>
        <taxon>Apiospora</taxon>
    </lineage>
</organism>
<comment type="caution">
    <text evidence="2">The sequence shown here is derived from an EMBL/GenBank/DDBJ whole genome shotgun (WGS) entry which is preliminary data.</text>
</comment>
<accession>A0ABR2JI08</accession>
<evidence type="ECO:0000259" key="1">
    <source>
        <dbReference type="Pfam" id="PF03992"/>
    </source>
</evidence>
<dbReference type="SUPFAM" id="SSF54909">
    <property type="entry name" value="Dimeric alpha+beta barrel"/>
    <property type="match status" value="1"/>
</dbReference>
<dbReference type="Proteomes" id="UP001390339">
    <property type="component" value="Unassembled WGS sequence"/>
</dbReference>